<gene>
    <name evidence="2" type="ORF">E5672_00975</name>
</gene>
<proteinExistence type="predicted"/>
<keyword evidence="1" id="KW-0472">Membrane</keyword>
<dbReference type="RefSeq" id="WP_136780534.1">
    <property type="nucleotide sequence ID" value="NZ_SWCO01000001.1"/>
</dbReference>
<dbReference type="Pfam" id="PF03929">
    <property type="entry name" value="PepSY_TM"/>
    <property type="match status" value="1"/>
</dbReference>
<name>A0A4U0ZJ27_9ALTE</name>
<feature type="transmembrane region" description="Helical" evidence="1">
    <location>
        <begin position="383"/>
        <end position="399"/>
    </location>
</feature>
<evidence type="ECO:0000313" key="2">
    <source>
        <dbReference type="EMBL" id="TKB04697.1"/>
    </source>
</evidence>
<accession>A0A4U0ZJ27</accession>
<dbReference type="OrthoDB" id="5294804at2"/>
<sequence length="402" mass="46469">MTNDKTAQRKYLKKLYNLHAWVGFQLSLVLFIIVATGTIATVSNEIDWLVFEEMRTFNTPSSSLDNADDEIVKWNSIYEATLNYAEQAKVKSISTMGHDNFTYRVRAEFPDGHDRFIHVDQYTYEVTGDIPILTIQRFFRDFHRYLFMPNYLGLPTVTFFAFILAISLYTGLKTTRNWKTAITRLRLNQGPRILLSDLHKLLGLWSIWFFVVIVITSWWYLFEFGAAVTGNRFEPRAPKATVISNYEQVNPVSTTQFSSAFQKALQAIEDWQITGVLFPNSDTATLRFTGISNNPLLRERAHKVDIDITNQRIVGVQEPKNMAWTNYLNEYADPLHFGYFGGLLTKLIWFVFGVGLTTLSATGVMMTWKRTKSSALTKTQKRTLPILLLALVYFVFWLQRYL</sequence>
<keyword evidence="1" id="KW-1133">Transmembrane helix</keyword>
<organism evidence="2 3">
    <name type="scientific">Alteromonas portus</name>
    <dbReference type="NCBI Taxonomy" id="2565549"/>
    <lineage>
        <taxon>Bacteria</taxon>
        <taxon>Pseudomonadati</taxon>
        <taxon>Pseudomonadota</taxon>
        <taxon>Gammaproteobacteria</taxon>
        <taxon>Alteromonadales</taxon>
        <taxon>Alteromonadaceae</taxon>
        <taxon>Alteromonas/Salinimonas group</taxon>
        <taxon>Alteromonas</taxon>
    </lineage>
</organism>
<evidence type="ECO:0000256" key="1">
    <source>
        <dbReference type="SAM" id="Phobius"/>
    </source>
</evidence>
<dbReference type="InterPro" id="IPR005625">
    <property type="entry name" value="PepSY-ass_TM"/>
</dbReference>
<reference evidence="2 3" key="1">
    <citation type="submission" date="2019-04" db="EMBL/GenBank/DDBJ databases">
        <title>Alteromonas portus sp. nov., an alginate lyase-excreting marine bacterium.</title>
        <authorList>
            <person name="Huang H."/>
            <person name="Mo K."/>
            <person name="Bao S."/>
        </authorList>
    </citation>
    <scope>NUCLEOTIDE SEQUENCE [LARGE SCALE GENOMIC DNA]</scope>
    <source>
        <strain evidence="2 3">HB161718</strain>
    </source>
</reference>
<keyword evidence="3" id="KW-1185">Reference proteome</keyword>
<comment type="caution">
    <text evidence="2">The sequence shown here is derived from an EMBL/GenBank/DDBJ whole genome shotgun (WGS) entry which is preliminary data.</text>
</comment>
<feature type="transmembrane region" description="Helical" evidence="1">
    <location>
        <begin position="201"/>
        <end position="221"/>
    </location>
</feature>
<dbReference type="EMBL" id="SWCO01000001">
    <property type="protein sequence ID" value="TKB04697.1"/>
    <property type="molecule type" value="Genomic_DNA"/>
</dbReference>
<evidence type="ECO:0000313" key="3">
    <source>
        <dbReference type="Proteomes" id="UP000305471"/>
    </source>
</evidence>
<dbReference type="Proteomes" id="UP000305471">
    <property type="component" value="Unassembled WGS sequence"/>
</dbReference>
<dbReference type="PANTHER" id="PTHR34219:SF8">
    <property type="entry name" value="PEPSY DOMAIN-CONTAINING PROTEIN"/>
    <property type="match status" value="1"/>
</dbReference>
<feature type="transmembrane region" description="Helical" evidence="1">
    <location>
        <begin position="21"/>
        <end position="42"/>
    </location>
</feature>
<dbReference type="PANTHER" id="PTHR34219">
    <property type="entry name" value="IRON-REGULATED INNER MEMBRANE PROTEIN-RELATED"/>
    <property type="match status" value="1"/>
</dbReference>
<feature type="transmembrane region" description="Helical" evidence="1">
    <location>
        <begin position="151"/>
        <end position="172"/>
    </location>
</feature>
<dbReference type="AlphaFoldDB" id="A0A4U0ZJ27"/>
<protein>
    <submittedName>
        <fullName evidence="2">PepSY domain-containing protein</fullName>
    </submittedName>
</protein>
<keyword evidence="1" id="KW-0812">Transmembrane</keyword>
<feature type="transmembrane region" description="Helical" evidence="1">
    <location>
        <begin position="337"/>
        <end position="362"/>
    </location>
</feature>